<dbReference type="Proteomes" id="UP001141629">
    <property type="component" value="Unassembled WGS sequence"/>
</dbReference>
<dbReference type="RefSeq" id="WP_263999275.1">
    <property type="nucleotide sequence ID" value="NZ_JACKVK010000013.1"/>
</dbReference>
<organism evidence="1 2">
    <name type="scientific">Mycobacterium yunnanensis</name>
    <dbReference type="NCBI Taxonomy" id="368477"/>
    <lineage>
        <taxon>Bacteria</taxon>
        <taxon>Bacillati</taxon>
        <taxon>Actinomycetota</taxon>
        <taxon>Actinomycetes</taxon>
        <taxon>Mycobacteriales</taxon>
        <taxon>Mycobacteriaceae</taxon>
        <taxon>Mycobacterium</taxon>
    </lineage>
</organism>
<dbReference type="AlphaFoldDB" id="A0A9X2Z7A9"/>
<protein>
    <submittedName>
        <fullName evidence="1">Uncharacterized protein</fullName>
    </submittedName>
</protein>
<accession>A0A9X2Z7A9</accession>
<reference evidence="1" key="1">
    <citation type="submission" date="2020-07" db="EMBL/GenBank/DDBJ databases">
        <authorList>
            <person name="Pettersson B.M.F."/>
            <person name="Behra P.R.K."/>
            <person name="Ramesh M."/>
            <person name="Das S."/>
            <person name="Dasgupta S."/>
            <person name="Kirsebom L.A."/>
        </authorList>
    </citation>
    <scope>NUCLEOTIDE SEQUENCE</scope>
    <source>
        <strain evidence="1">DSM 44838</strain>
    </source>
</reference>
<evidence type="ECO:0000313" key="1">
    <source>
        <dbReference type="EMBL" id="MCV7424293.1"/>
    </source>
</evidence>
<gene>
    <name evidence="1" type="ORF">H7K45_27445</name>
</gene>
<evidence type="ECO:0000313" key="2">
    <source>
        <dbReference type="Proteomes" id="UP001141629"/>
    </source>
</evidence>
<reference evidence="1" key="2">
    <citation type="journal article" date="2022" name="BMC Genomics">
        <title>Comparative genome analysis of mycobacteria focusing on tRNA and non-coding RNA.</title>
        <authorList>
            <person name="Behra P.R.K."/>
            <person name="Pettersson B.M.F."/>
            <person name="Ramesh M."/>
            <person name="Das S."/>
            <person name="Dasgupta S."/>
            <person name="Kirsebom L.A."/>
        </authorList>
    </citation>
    <scope>NUCLEOTIDE SEQUENCE</scope>
    <source>
        <strain evidence="1">DSM 44838</strain>
    </source>
</reference>
<keyword evidence="2" id="KW-1185">Reference proteome</keyword>
<dbReference type="EMBL" id="JACKVK010000013">
    <property type="protein sequence ID" value="MCV7424293.1"/>
    <property type="molecule type" value="Genomic_DNA"/>
</dbReference>
<comment type="caution">
    <text evidence="1">The sequence shown here is derived from an EMBL/GenBank/DDBJ whole genome shotgun (WGS) entry which is preliminary data.</text>
</comment>
<name>A0A9X2Z7A9_9MYCO</name>
<sequence length="242" mass="26649">MLTMRDHGVEDYADLRDMDATDVGVLADDDRACLTELGEYLVSADAWQRFSIWLLHKHFEPADGELFVESVITQPRRLQTALVDQSDVDVDTLHPTAMRFDDSVERGLGVVGMEFSPTADLGATSPISDDDEAVLAGIEQRLRARAKTNRFGVKLVRDPLELAPTEVLLETCDFGNRVLSSDVTGRSEIAPNTFIETVWNFRPAVDGADRIVMQDCNIGCFSEPTEGHTLAHGQGAGDDHDD</sequence>
<proteinExistence type="predicted"/>